<dbReference type="SMART" id="SM00382">
    <property type="entry name" value="AAA"/>
    <property type="match status" value="1"/>
</dbReference>
<comment type="similarity">
    <text evidence="9 11">Belongs to the Rho family.</text>
</comment>
<feature type="compositionally biased region" description="Basic and acidic residues" evidence="12">
    <location>
        <begin position="241"/>
        <end position="257"/>
    </location>
</feature>
<evidence type="ECO:0000256" key="12">
    <source>
        <dbReference type="SAM" id="MobiDB-lite"/>
    </source>
</evidence>
<reference evidence="14" key="1">
    <citation type="submission" date="2022-10" db="EMBL/GenBank/DDBJ databases">
        <title>The complete genomes of actinobacterial strains from the NBC collection.</title>
        <authorList>
            <person name="Joergensen T.S."/>
            <person name="Alvarez Arevalo M."/>
            <person name="Sterndorff E.B."/>
            <person name="Faurdal D."/>
            <person name="Vuksanovic O."/>
            <person name="Mourched A.-S."/>
            <person name="Charusanti P."/>
            <person name="Shaw S."/>
            <person name="Blin K."/>
            <person name="Weber T."/>
        </authorList>
    </citation>
    <scope>NUCLEOTIDE SEQUENCE</scope>
    <source>
        <strain evidence="14">NBC_00222</strain>
    </source>
</reference>
<feature type="region of interest" description="Disordered" evidence="12">
    <location>
        <begin position="1"/>
        <end position="28"/>
    </location>
</feature>
<feature type="compositionally biased region" description="Basic residues" evidence="12">
    <location>
        <begin position="300"/>
        <end position="313"/>
    </location>
</feature>
<dbReference type="SUPFAM" id="SSF50249">
    <property type="entry name" value="Nucleic acid-binding proteins"/>
    <property type="match status" value="1"/>
</dbReference>
<dbReference type="InterPro" id="IPR041703">
    <property type="entry name" value="Rho_factor_ATP-bd"/>
</dbReference>
<dbReference type="PANTHER" id="PTHR46425">
    <property type="entry name" value="TRANSCRIPTION TERMINATION FACTOR RHO"/>
    <property type="match status" value="1"/>
</dbReference>
<comment type="function">
    <text evidence="9">Facilitates transcription termination by a mechanism that involves Rho binding to the nascent RNA, activation of Rho's RNA-dependent ATPase activity, and release of the mRNA from the DNA template.</text>
</comment>
<keyword evidence="1 9" id="KW-0806">Transcription termination</keyword>
<keyword evidence="4 9" id="KW-0347">Helicase</keyword>
<dbReference type="InterPro" id="IPR011113">
    <property type="entry name" value="Rho_RNA-bd"/>
</dbReference>
<evidence type="ECO:0000256" key="4">
    <source>
        <dbReference type="ARBA" id="ARBA00022806"/>
    </source>
</evidence>
<feature type="compositionally biased region" description="Basic and acidic residues" evidence="12">
    <location>
        <begin position="205"/>
        <end position="218"/>
    </location>
</feature>
<dbReference type="InterPro" id="IPR012340">
    <property type="entry name" value="NA-bd_OB-fold"/>
</dbReference>
<dbReference type="Pfam" id="PF00006">
    <property type="entry name" value="ATP-synt_ab"/>
    <property type="match status" value="1"/>
</dbReference>
<dbReference type="RefSeq" id="WP_328955153.1">
    <property type="nucleotide sequence ID" value="NZ_CP108110.1"/>
</dbReference>
<evidence type="ECO:0000256" key="5">
    <source>
        <dbReference type="ARBA" id="ARBA00022840"/>
    </source>
</evidence>
<evidence type="ECO:0000256" key="2">
    <source>
        <dbReference type="ARBA" id="ARBA00022741"/>
    </source>
</evidence>
<evidence type="ECO:0000256" key="8">
    <source>
        <dbReference type="ARBA" id="ARBA00023163"/>
    </source>
</evidence>
<dbReference type="Pfam" id="PF07497">
    <property type="entry name" value="Rho_RNA_bind"/>
    <property type="match status" value="1"/>
</dbReference>
<dbReference type="InterPro" id="IPR011112">
    <property type="entry name" value="Rho-like_N"/>
</dbReference>
<dbReference type="InterPro" id="IPR027417">
    <property type="entry name" value="P-loop_NTPase"/>
</dbReference>
<keyword evidence="7 9" id="KW-0805">Transcription regulation</keyword>
<evidence type="ECO:0000256" key="7">
    <source>
        <dbReference type="ARBA" id="ARBA00023015"/>
    </source>
</evidence>
<keyword evidence="2 9" id="KW-0547">Nucleotide-binding</keyword>
<dbReference type="NCBIfam" id="NF006886">
    <property type="entry name" value="PRK09376.1"/>
    <property type="match status" value="1"/>
</dbReference>
<feature type="binding site" evidence="9">
    <location>
        <begin position="464"/>
        <end position="469"/>
    </location>
    <ligand>
        <name>ATP</name>
        <dbReference type="ChEBI" id="CHEBI:30616"/>
    </ligand>
</feature>
<sequence>MSDTTDLMGARPDAEASDAAAAPAAPARRRRTAAAGLDGMVLAELQKLAGDLGITGTGRMRKSQLIETIKEKSGGDPLLAGAPAAPAAKRAAKAETAEPAEKPARRTTKAAAARAEAPAAAAEAQAQIEIPVQAAAETAAPARAERTRRRATSAAGAPVAEATEAPAAVATEAKQAEARPEGARALEGREEGRTETRRDRRDRRDRREGGERDGRQETAEAPAGQDADGRESRRDRRNRRDRADRPERAERTDRADRQGGQQGTQGEGQQSRQPAVQQAQPQSQAPQGGFDDDEFGDGRRGRRGRYRDRRGRGSRREGFEAGVVDTQIGEDDVLIPVAGILDILDNYAFVRTSGYLPGQNDVYVSLAQVRKNGLRKGDAITGAVRQPKDGERREKFNAMVRLDSVNGMDPESGRGRPEFNKLTPLYPQDRLRLETDPGILTTRIIDLVSPIGKGQRGLIVAPPKTGKTMVLQAVANAITHNNPECHLMVVLVDERPEEVTDMQRSVKGEVISSTFDRPAEDHTTVAELAIERAKRLVELGHDVVILLDSITRLGRAYNLAAPASGRILSGGVDSTALYPPKKFFGAARNIENGGSLTILATALVETGSRMDEVIFEEFKGTGNMELKLDRKLSDKRIFPAVDVDASSTRKEEILLGGEELAIVWKLRRVLHALDSQQAIELLLDKMKQTKSNAEFLMQIAKTTPGSND</sequence>
<dbReference type="CDD" id="cd04459">
    <property type="entry name" value="Rho_CSD"/>
    <property type="match status" value="1"/>
</dbReference>
<protein>
    <recommendedName>
        <fullName evidence="9 10">Transcription termination factor Rho</fullName>
        <ecNumber evidence="9 10">3.6.4.-</ecNumber>
    </recommendedName>
    <alternativeName>
        <fullName evidence="9">ATP-dependent helicase Rho</fullName>
    </alternativeName>
</protein>
<dbReference type="InterPro" id="IPR004665">
    <property type="entry name" value="Term_rho"/>
</dbReference>
<evidence type="ECO:0000256" key="10">
    <source>
        <dbReference type="NCBIfam" id="TIGR00767"/>
    </source>
</evidence>
<comment type="subunit">
    <text evidence="9">Homohexamer. The homohexamer assembles into an open ring structure.</text>
</comment>
<dbReference type="InterPro" id="IPR003593">
    <property type="entry name" value="AAA+_ATPase"/>
</dbReference>
<keyword evidence="3 9" id="KW-0378">Hydrolase</keyword>
<evidence type="ECO:0000256" key="6">
    <source>
        <dbReference type="ARBA" id="ARBA00022884"/>
    </source>
</evidence>
<keyword evidence="6 9" id="KW-0694">RNA-binding</keyword>
<evidence type="ECO:0000259" key="13">
    <source>
        <dbReference type="PROSITE" id="PS51856"/>
    </source>
</evidence>
<proteinExistence type="inferred from homology"/>
<dbReference type="SMART" id="SM00357">
    <property type="entry name" value="CSP"/>
    <property type="match status" value="1"/>
</dbReference>
<dbReference type="Gene3D" id="2.40.50.140">
    <property type="entry name" value="Nucleic acid-binding proteins"/>
    <property type="match status" value="1"/>
</dbReference>
<keyword evidence="15" id="KW-1185">Reference proteome</keyword>
<evidence type="ECO:0000256" key="9">
    <source>
        <dbReference type="HAMAP-Rule" id="MF_01884"/>
    </source>
</evidence>
<dbReference type="Gene3D" id="3.40.50.300">
    <property type="entry name" value="P-loop containing nucleotide triphosphate hydrolases"/>
    <property type="match status" value="1"/>
</dbReference>
<feature type="region of interest" description="Disordered" evidence="12">
    <location>
        <begin position="71"/>
        <end position="118"/>
    </location>
</feature>
<name>A0ABZ1U0N3_9ACTN</name>
<evidence type="ECO:0000256" key="1">
    <source>
        <dbReference type="ARBA" id="ARBA00022472"/>
    </source>
</evidence>
<feature type="region of interest" description="Disordered" evidence="12">
    <location>
        <begin position="136"/>
        <end position="315"/>
    </location>
</feature>
<dbReference type="PANTHER" id="PTHR46425:SF1">
    <property type="entry name" value="TRANSCRIPTION TERMINATION FACTOR RHO"/>
    <property type="match status" value="1"/>
</dbReference>
<feature type="domain" description="Rho RNA-BD" evidence="13">
    <location>
        <begin position="334"/>
        <end position="409"/>
    </location>
</feature>
<feature type="compositionally biased region" description="Low complexity" evidence="12">
    <location>
        <begin position="109"/>
        <end position="118"/>
    </location>
</feature>
<evidence type="ECO:0000256" key="3">
    <source>
        <dbReference type="ARBA" id="ARBA00022801"/>
    </source>
</evidence>
<gene>
    <name evidence="9 14" type="primary">rho</name>
    <name evidence="14" type="ORF">OHA16_15675</name>
</gene>
<dbReference type="EC" id="3.6.4.-" evidence="9 10"/>
<dbReference type="CDD" id="cd01128">
    <property type="entry name" value="rho_factor_C"/>
    <property type="match status" value="1"/>
</dbReference>
<dbReference type="SUPFAM" id="SSF52540">
    <property type="entry name" value="P-loop containing nucleoside triphosphate hydrolases"/>
    <property type="match status" value="1"/>
</dbReference>
<feature type="compositionally biased region" description="Low complexity" evidence="12">
    <location>
        <begin position="267"/>
        <end position="289"/>
    </location>
</feature>
<dbReference type="HAMAP" id="MF_01884">
    <property type="entry name" value="Rho"/>
    <property type="match status" value="1"/>
</dbReference>
<evidence type="ECO:0000313" key="14">
    <source>
        <dbReference type="EMBL" id="WUQ84275.1"/>
    </source>
</evidence>
<dbReference type="Pfam" id="PF07498">
    <property type="entry name" value="Rho_N"/>
    <property type="match status" value="1"/>
</dbReference>
<comment type="caution">
    <text evidence="9">Lacks conserved residue(s) required for the propagation of feature annotation.</text>
</comment>
<keyword evidence="5 9" id="KW-0067">ATP-binding</keyword>
<organism evidence="14 15">
    <name type="scientific">Kitasatospora purpeofusca</name>
    <dbReference type="NCBI Taxonomy" id="67352"/>
    <lineage>
        <taxon>Bacteria</taxon>
        <taxon>Bacillati</taxon>
        <taxon>Actinomycetota</taxon>
        <taxon>Actinomycetes</taxon>
        <taxon>Kitasatosporales</taxon>
        <taxon>Streptomycetaceae</taxon>
        <taxon>Kitasatospora</taxon>
    </lineage>
</organism>
<evidence type="ECO:0000313" key="15">
    <source>
        <dbReference type="Proteomes" id="UP001432222"/>
    </source>
</evidence>
<feature type="binding site" evidence="9">
    <location>
        <position position="495"/>
    </location>
    <ligand>
        <name>ATP</name>
        <dbReference type="ChEBI" id="CHEBI:30616"/>
    </ligand>
</feature>
<dbReference type="Proteomes" id="UP001432222">
    <property type="component" value="Chromosome"/>
</dbReference>
<feature type="compositionally biased region" description="Low complexity" evidence="12">
    <location>
        <begin position="17"/>
        <end position="26"/>
    </location>
</feature>
<dbReference type="SMART" id="SM00959">
    <property type="entry name" value="Rho_N"/>
    <property type="match status" value="1"/>
</dbReference>
<keyword evidence="8 9" id="KW-0804">Transcription</keyword>
<feature type="binding site" evidence="9">
    <location>
        <begin position="452"/>
        <end position="457"/>
    </location>
    <ligand>
        <name>ATP</name>
        <dbReference type="ChEBI" id="CHEBI:30616"/>
    </ligand>
</feature>
<dbReference type="InterPro" id="IPR000194">
    <property type="entry name" value="ATPase_F1/V1/A1_a/bsu_nucl-bd"/>
</dbReference>
<dbReference type="InterPro" id="IPR011129">
    <property type="entry name" value="CSD"/>
</dbReference>
<evidence type="ECO:0000256" key="11">
    <source>
        <dbReference type="PROSITE-ProRule" id="PRU01203"/>
    </source>
</evidence>
<accession>A0ABZ1U0N3</accession>
<feature type="compositionally biased region" description="Basic and acidic residues" evidence="12">
    <location>
        <begin position="92"/>
        <end position="104"/>
    </location>
</feature>
<dbReference type="NCBIfam" id="TIGR00767">
    <property type="entry name" value="rho"/>
    <property type="match status" value="1"/>
</dbReference>
<dbReference type="EMBL" id="CP108110">
    <property type="protein sequence ID" value="WUQ84275.1"/>
    <property type="molecule type" value="Genomic_DNA"/>
</dbReference>
<feature type="compositionally biased region" description="Basic and acidic residues" evidence="12">
    <location>
        <begin position="174"/>
        <end position="199"/>
    </location>
</feature>
<dbReference type="PROSITE" id="PS51856">
    <property type="entry name" value="RHO_RNA_BD"/>
    <property type="match status" value="1"/>
</dbReference>
<feature type="compositionally biased region" description="Low complexity" evidence="12">
    <location>
        <begin position="152"/>
        <end position="173"/>
    </location>
</feature>